<dbReference type="AlphaFoldDB" id="A0A9N9MPX6"/>
<evidence type="ECO:0000313" key="12">
    <source>
        <dbReference type="EMBL" id="CAG9768171.1"/>
    </source>
</evidence>
<comment type="similarity">
    <text evidence="3 10">Belongs to the WD repeat ARPC1 family.</text>
</comment>
<dbReference type="GO" id="GO:0034314">
    <property type="term" value="P:Arp2/3 complex-mediated actin nucleation"/>
    <property type="evidence" value="ECO:0007669"/>
    <property type="project" value="UniProtKB-UniRule"/>
</dbReference>
<dbReference type="InterPro" id="IPR015943">
    <property type="entry name" value="WD40/YVTN_repeat-like_dom_sf"/>
</dbReference>
<dbReference type="InterPro" id="IPR011659">
    <property type="entry name" value="WD40"/>
</dbReference>
<keyword evidence="6" id="KW-0677">Repeat</keyword>
<evidence type="ECO:0000256" key="2">
    <source>
        <dbReference type="ARBA" id="ARBA00004245"/>
    </source>
</evidence>
<evidence type="ECO:0000256" key="4">
    <source>
        <dbReference type="ARBA" id="ARBA00022490"/>
    </source>
</evidence>
<comment type="subcellular location">
    <subcellularLocation>
        <location evidence="2">Cytoplasm</location>
        <location evidence="2">Cytoskeleton</location>
    </subcellularLocation>
    <subcellularLocation>
        <location evidence="1">Nucleus</location>
    </subcellularLocation>
</comment>
<dbReference type="InterPro" id="IPR001680">
    <property type="entry name" value="WD40_rpt"/>
</dbReference>
<dbReference type="GO" id="GO:0051015">
    <property type="term" value="F:actin filament binding"/>
    <property type="evidence" value="ECO:0007669"/>
    <property type="project" value="TreeGrafter"/>
</dbReference>
<sequence>MTDCHKFGALSPITCHAWNKDRTQIAFSPNNQEVEVHQRKGTEWKLLDTLNQHDLRVMGIDWAPNTNRIVTCAADRNAYVWSQDSEGKWKPTLVLLRINRAATCVKWSPNENKFAVGSGARLISVCYFESENDWWVSKHIKKPIRSTVSTLDWHPNNVLLATGSADFKVRVFSAYIKDIEKTPEPTPWGTKMPLGQLMAEYVNSPAGGGWIHCVSFSPDGSKVAWVSHDSSINFADPSNGNAFVKLRTEFLPFLSCTWISSKTIVAAGHSCIPILYTLNASGQLAFAGKLDTSQKKESGGLSAMRMFHSLDKQARSETSDTNLDSIHQNAITCLCIYGGNKAKASKISTSGLDGQLVIWDIDTLERSIQGLKIE</sequence>
<dbReference type="Pfam" id="PF07676">
    <property type="entry name" value="PD40"/>
    <property type="match status" value="1"/>
</dbReference>
<name>A0A9N9MPX6_9CUCU</name>
<evidence type="ECO:0000256" key="5">
    <source>
        <dbReference type="ARBA" id="ARBA00022574"/>
    </source>
</evidence>
<keyword evidence="13" id="KW-1185">Reference proteome</keyword>
<evidence type="ECO:0000256" key="9">
    <source>
        <dbReference type="ARBA" id="ARBA00023242"/>
    </source>
</evidence>
<keyword evidence="4 10" id="KW-0963">Cytoplasm</keyword>
<dbReference type="PROSITE" id="PS50294">
    <property type="entry name" value="WD_REPEATS_REGION"/>
    <property type="match status" value="1"/>
</dbReference>
<evidence type="ECO:0000256" key="10">
    <source>
        <dbReference type="PIRNR" id="PIRNR038093"/>
    </source>
</evidence>
<dbReference type="PROSITE" id="PS50082">
    <property type="entry name" value="WD_REPEATS_2"/>
    <property type="match status" value="1"/>
</dbReference>
<evidence type="ECO:0000256" key="8">
    <source>
        <dbReference type="ARBA" id="ARBA00023212"/>
    </source>
</evidence>
<dbReference type="OrthoDB" id="406844at2759"/>
<feature type="repeat" description="WD" evidence="11">
    <location>
        <begin position="50"/>
        <end position="82"/>
    </location>
</feature>
<gene>
    <name evidence="12" type="ORF">CEUTPL_LOCUS8718</name>
</gene>
<evidence type="ECO:0000256" key="7">
    <source>
        <dbReference type="ARBA" id="ARBA00023203"/>
    </source>
</evidence>
<dbReference type="InterPro" id="IPR036322">
    <property type="entry name" value="WD40_repeat_dom_sf"/>
</dbReference>
<keyword evidence="8 10" id="KW-0206">Cytoskeleton</keyword>
<evidence type="ECO:0000256" key="3">
    <source>
        <dbReference type="ARBA" id="ARBA00006260"/>
    </source>
</evidence>
<dbReference type="InterPro" id="IPR017383">
    <property type="entry name" value="ARPC1"/>
</dbReference>
<evidence type="ECO:0000313" key="13">
    <source>
        <dbReference type="Proteomes" id="UP001152799"/>
    </source>
</evidence>
<evidence type="ECO:0000256" key="6">
    <source>
        <dbReference type="ARBA" id="ARBA00022737"/>
    </source>
</evidence>
<evidence type="ECO:0000256" key="1">
    <source>
        <dbReference type="ARBA" id="ARBA00004123"/>
    </source>
</evidence>
<accession>A0A9N9MPX6</accession>
<dbReference type="GO" id="GO:0005885">
    <property type="term" value="C:Arp2/3 protein complex"/>
    <property type="evidence" value="ECO:0007669"/>
    <property type="project" value="UniProtKB-UniRule"/>
</dbReference>
<keyword evidence="5 11" id="KW-0853">WD repeat</keyword>
<protein>
    <recommendedName>
        <fullName evidence="10">Actin-related protein 2/3 complex subunit</fullName>
    </recommendedName>
</protein>
<keyword evidence="9" id="KW-0539">Nucleus</keyword>
<dbReference type="PANTHER" id="PTHR10709:SF2">
    <property type="entry name" value="ACTIN-RELATED PROTEIN 2_3 COMPLEX SUBUNIT"/>
    <property type="match status" value="1"/>
</dbReference>
<dbReference type="Pfam" id="PF00400">
    <property type="entry name" value="WD40"/>
    <property type="match status" value="2"/>
</dbReference>
<evidence type="ECO:0000256" key="11">
    <source>
        <dbReference type="PROSITE-ProRule" id="PRU00221"/>
    </source>
</evidence>
<keyword evidence="7 10" id="KW-0009">Actin-binding</keyword>
<organism evidence="12 13">
    <name type="scientific">Ceutorhynchus assimilis</name>
    <name type="common">cabbage seed weevil</name>
    <dbReference type="NCBI Taxonomy" id="467358"/>
    <lineage>
        <taxon>Eukaryota</taxon>
        <taxon>Metazoa</taxon>
        <taxon>Ecdysozoa</taxon>
        <taxon>Arthropoda</taxon>
        <taxon>Hexapoda</taxon>
        <taxon>Insecta</taxon>
        <taxon>Pterygota</taxon>
        <taxon>Neoptera</taxon>
        <taxon>Endopterygota</taxon>
        <taxon>Coleoptera</taxon>
        <taxon>Polyphaga</taxon>
        <taxon>Cucujiformia</taxon>
        <taxon>Curculionidae</taxon>
        <taxon>Ceutorhynchinae</taxon>
        <taxon>Ceutorhynchus</taxon>
    </lineage>
</organism>
<reference evidence="12" key="1">
    <citation type="submission" date="2022-01" db="EMBL/GenBank/DDBJ databases">
        <authorList>
            <person name="King R."/>
        </authorList>
    </citation>
    <scope>NUCLEOTIDE SEQUENCE</scope>
</reference>
<dbReference type="FunFam" id="2.130.10.10:FF:000030">
    <property type="entry name" value="Actin-related protein 2/3 complex subunit"/>
    <property type="match status" value="1"/>
</dbReference>
<dbReference type="PANTHER" id="PTHR10709">
    <property type="entry name" value="ACTIN-RELATED PROTEIN 2/3 COMPLEX SUBUNIT 1"/>
    <property type="match status" value="1"/>
</dbReference>
<dbReference type="SMART" id="SM00320">
    <property type="entry name" value="WD40"/>
    <property type="match status" value="5"/>
</dbReference>
<comment type="function">
    <text evidence="10">Functions as component of the Arp2/3 complex which is involved in regulation of actin polymerization and together with an activating nucleation-promoting factor (NPF) mediates the formation of branched actin networks.</text>
</comment>
<dbReference type="SUPFAM" id="SSF50978">
    <property type="entry name" value="WD40 repeat-like"/>
    <property type="match status" value="1"/>
</dbReference>
<dbReference type="Proteomes" id="UP001152799">
    <property type="component" value="Chromosome 4"/>
</dbReference>
<proteinExistence type="inferred from homology"/>
<dbReference type="GO" id="GO:0005634">
    <property type="term" value="C:nucleus"/>
    <property type="evidence" value="ECO:0007669"/>
    <property type="project" value="UniProtKB-SubCell"/>
</dbReference>
<dbReference type="PIRSF" id="PIRSF038093">
    <property type="entry name" value="ARP2/3_su1"/>
    <property type="match status" value="1"/>
</dbReference>
<dbReference type="Gene3D" id="2.130.10.10">
    <property type="entry name" value="YVTN repeat-like/Quinoprotein amine dehydrogenase"/>
    <property type="match status" value="1"/>
</dbReference>
<dbReference type="EMBL" id="OU892280">
    <property type="protein sequence ID" value="CAG9768171.1"/>
    <property type="molecule type" value="Genomic_DNA"/>
</dbReference>